<gene>
    <name evidence="2" type="ORF">EV421DRAFT_1971826</name>
</gene>
<organism evidence="2 3">
    <name type="scientific">Armillaria borealis</name>
    <dbReference type="NCBI Taxonomy" id="47425"/>
    <lineage>
        <taxon>Eukaryota</taxon>
        <taxon>Fungi</taxon>
        <taxon>Dikarya</taxon>
        <taxon>Basidiomycota</taxon>
        <taxon>Agaricomycotina</taxon>
        <taxon>Agaricomycetes</taxon>
        <taxon>Agaricomycetidae</taxon>
        <taxon>Agaricales</taxon>
        <taxon>Marasmiineae</taxon>
        <taxon>Physalacriaceae</taxon>
        <taxon>Armillaria</taxon>
    </lineage>
</organism>
<feature type="region of interest" description="Disordered" evidence="1">
    <location>
        <begin position="1"/>
        <end position="40"/>
    </location>
</feature>
<dbReference type="AlphaFoldDB" id="A0AA39J8P3"/>
<accession>A0AA39J8P3</accession>
<evidence type="ECO:0000313" key="3">
    <source>
        <dbReference type="Proteomes" id="UP001175226"/>
    </source>
</evidence>
<evidence type="ECO:0000256" key="1">
    <source>
        <dbReference type="SAM" id="MobiDB-lite"/>
    </source>
</evidence>
<feature type="region of interest" description="Disordered" evidence="1">
    <location>
        <begin position="155"/>
        <end position="176"/>
    </location>
</feature>
<proteinExistence type="predicted"/>
<keyword evidence="3" id="KW-1185">Reference proteome</keyword>
<feature type="compositionally biased region" description="Polar residues" evidence="1">
    <location>
        <begin position="1"/>
        <end position="13"/>
    </location>
</feature>
<protein>
    <submittedName>
        <fullName evidence="2">Uncharacterized protein</fullName>
    </submittedName>
</protein>
<comment type="caution">
    <text evidence="2">The sequence shown here is derived from an EMBL/GenBank/DDBJ whole genome shotgun (WGS) entry which is preliminary data.</text>
</comment>
<dbReference type="Proteomes" id="UP001175226">
    <property type="component" value="Unassembled WGS sequence"/>
</dbReference>
<dbReference type="EMBL" id="JAUEPT010000044">
    <property type="protein sequence ID" value="KAK0438205.1"/>
    <property type="molecule type" value="Genomic_DNA"/>
</dbReference>
<sequence length="291" mass="31656">MRKNGDASTNVEGETTEFQKKEDAESVRCERGANGGPTFSSWAMIPEIRQMEKTETTPSKSAFKDPTEYCTLKARLRGLNRGGIVVGVGEEEQYPLLIQAKPSPESLERVECDESTRPSSNQEHAHLRSCRVVLNRLHIPGSSVRLVTRAYSAPLRGGGQAESGHGDPSPYGSSQPFAPVRPYNPVIFIMSCATPRQWTSTRATPDISRSRHPPFSSEFLEAKELAVNRLGGSGWSFPPFTAASISTKCSARTSLLKPSAVQDCNQSNFAETLAPDMSSSLDAKLSVLHGN</sequence>
<reference evidence="2" key="1">
    <citation type="submission" date="2023-06" db="EMBL/GenBank/DDBJ databases">
        <authorList>
            <consortium name="Lawrence Berkeley National Laboratory"/>
            <person name="Ahrendt S."/>
            <person name="Sahu N."/>
            <person name="Indic B."/>
            <person name="Wong-Bajracharya J."/>
            <person name="Merenyi Z."/>
            <person name="Ke H.-M."/>
            <person name="Monk M."/>
            <person name="Kocsube S."/>
            <person name="Drula E."/>
            <person name="Lipzen A."/>
            <person name="Balint B."/>
            <person name="Henrissat B."/>
            <person name="Andreopoulos B."/>
            <person name="Martin F.M."/>
            <person name="Harder C.B."/>
            <person name="Rigling D."/>
            <person name="Ford K.L."/>
            <person name="Foster G.D."/>
            <person name="Pangilinan J."/>
            <person name="Papanicolaou A."/>
            <person name="Barry K."/>
            <person name="LaButti K."/>
            <person name="Viragh M."/>
            <person name="Koriabine M."/>
            <person name="Yan M."/>
            <person name="Riley R."/>
            <person name="Champramary S."/>
            <person name="Plett K.L."/>
            <person name="Tsai I.J."/>
            <person name="Slot J."/>
            <person name="Sipos G."/>
            <person name="Plett J."/>
            <person name="Nagy L.G."/>
            <person name="Grigoriev I.V."/>
        </authorList>
    </citation>
    <scope>NUCLEOTIDE SEQUENCE</scope>
    <source>
        <strain evidence="2">FPL87.14</strain>
    </source>
</reference>
<feature type="compositionally biased region" description="Basic and acidic residues" evidence="1">
    <location>
        <begin position="17"/>
        <end position="31"/>
    </location>
</feature>
<name>A0AA39J8P3_9AGAR</name>
<evidence type="ECO:0000313" key="2">
    <source>
        <dbReference type="EMBL" id="KAK0438205.1"/>
    </source>
</evidence>